<keyword evidence="4" id="KW-1185">Reference proteome</keyword>
<feature type="transmembrane region" description="Helical" evidence="2">
    <location>
        <begin position="298"/>
        <end position="318"/>
    </location>
</feature>
<evidence type="ECO:0000313" key="3">
    <source>
        <dbReference type="EMBL" id="MDR7380724.1"/>
    </source>
</evidence>
<accession>A0ABU2CHB4</accession>
<feature type="compositionally biased region" description="Pro residues" evidence="1">
    <location>
        <begin position="356"/>
        <end position="367"/>
    </location>
</feature>
<comment type="caution">
    <text evidence="3">The sequence shown here is derived from an EMBL/GenBank/DDBJ whole genome shotgun (WGS) entry which is preliminary data.</text>
</comment>
<dbReference type="RefSeq" id="WP_274992397.1">
    <property type="nucleotide sequence ID" value="NZ_JAJQQP010000002.1"/>
</dbReference>
<dbReference type="Pfam" id="PF06197">
    <property type="entry name" value="DUF998"/>
    <property type="match status" value="1"/>
</dbReference>
<feature type="transmembrane region" description="Helical" evidence="2">
    <location>
        <begin position="57"/>
        <end position="79"/>
    </location>
</feature>
<reference evidence="3 4" key="1">
    <citation type="submission" date="2023-07" db="EMBL/GenBank/DDBJ databases">
        <title>Sequencing the genomes of 1000 actinobacteria strains.</title>
        <authorList>
            <person name="Klenk H.-P."/>
        </authorList>
    </citation>
    <scope>NUCLEOTIDE SEQUENCE [LARGE SCALE GENOMIC DNA]</scope>
    <source>
        <strain evidence="3 4">DSM 45554</strain>
    </source>
</reference>
<keyword evidence="2" id="KW-0472">Membrane</keyword>
<feature type="transmembrane region" description="Helical" evidence="2">
    <location>
        <begin position="324"/>
        <end position="343"/>
    </location>
</feature>
<dbReference type="InterPro" id="IPR009339">
    <property type="entry name" value="DUF998"/>
</dbReference>
<feature type="transmembrane region" description="Helical" evidence="2">
    <location>
        <begin position="164"/>
        <end position="183"/>
    </location>
</feature>
<feature type="region of interest" description="Disordered" evidence="1">
    <location>
        <begin position="352"/>
        <end position="374"/>
    </location>
</feature>
<organism evidence="3 4">
    <name type="scientific">Promicromonospora iranensis</name>
    <dbReference type="NCBI Taxonomy" id="1105144"/>
    <lineage>
        <taxon>Bacteria</taxon>
        <taxon>Bacillati</taxon>
        <taxon>Actinomycetota</taxon>
        <taxon>Actinomycetes</taxon>
        <taxon>Micrococcales</taxon>
        <taxon>Promicromonosporaceae</taxon>
        <taxon>Promicromonospora</taxon>
    </lineage>
</organism>
<feature type="transmembrane region" description="Helical" evidence="2">
    <location>
        <begin position="267"/>
        <end position="286"/>
    </location>
</feature>
<evidence type="ECO:0000256" key="1">
    <source>
        <dbReference type="SAM" id="MobiDB-lite"/>
    </source>
</evidence>
<feature type="transmembrane region" description="Helical" evidence="2">
    <location>
        <begin position="132"/>
        <end position="152"/>
    </location>
</feature>
<dbReference type="Proteomes" id="UP001183585">
    <property type="component" value="Unassembled WGS sequence"/>
</dbReference>
<gene>
    <name evidence="3" type="ORF">J2S48_000239</name>
</gene>
<dbReference type="EMBL" id="JAVDYE010000001">
    <property type="protein sequence ID" value="MDR7380724.1"/>
    <property type="molecule type" value="Genomic_DNA"/>
</dbReference>
<proteinExistence type="predicted"/>
<keyword evidence="2" id="KW-1133">Transmembrane helix</keyword>
<evidence type="ECO:0000256" key="2">
    <source>
        <dbReference type="SAM" id="Phobius"/>
    </source>
</evidence>
<feature type="transmembrane region" description="Helical" evidence="2">
    <location>
        <begin position="203"/>
        <end position="223"/>
    </location>
</feature>
<feature type="transmembrane region" description="Helical" evidence="2">
    <location>
        <begin position="243"/>
        <end position="261"/>
    </location>
</feature>
<keyword evidence="2" id="KW-0812">Transmembrane</keyword>
<evidence type="ECO:0000313" key="4">
    <source>
        <dbReference type="Proteomes" id="UP001183585"/>
    </source>
</evidence>
<sequence length="374" mass="39080">MSRPSPIARILRDPVASTESRESSALLTGAGTFVLGTLVGLVVFWGHGVPISGRGSIGNFVAIGGALAAIAAFLLGCVLRRAQQRSDPSGGASLPRPHWFDVAALTLAHAAIAMLGWIGLASVVSKSFVGATVYSTSAALLAGVALAVTAYLAFLSAVNLTPMLLSLVLALFLTVGALTSMLSASDPSWWKENLSALGISDDLSAMAFNLTLVIAGVMVTTIAHYATLSLPCSTRPEARSKRLVRLALVLIGVLLGCVGAFPADEFLGVHNTSATGMVIVYIALVVSLRRLLPSAPRIFVLLGYVYVGVIVLLAVFLVTGYYNLTAVELVAAVLIFSWIIVFLRNTEAVTTSRPESAPPRRPGPPTRTRPTATS</sequence>
<name>A0ABU2CHB4_9MICO</name>
<feature type="transmembrane region" description="Helical" evidence="2">
    <location>
        <begin position="99"/>
        <end position="120"/>
    </location>
</feature>
<feature type="transmembrane region" description="Helical" evidence="2">
    <location>
        <begin position="25"/>
        <end position="45"/>
    </location>
</feature>
<protein>
    <submittedName>
        <fullName evidence="3">Membrane protein</fullName>
    </submittedName>
</protein>